<organism evidence="2 3">
    <name type="scientific">Aromatoleum petrolei</name>
    <dbReference type="NCBI Taxonomy" id="76116"/>
    <lineage>
        <taxon>Bacteria</taxon>
        <taxon>Pseudomonadati</taxon>
        <taxon>Pseudomonadota</taxon>
        <taxon>Betaproteobacteria</taxon>
        <taxon>Rhodocyclales</taxon>
        <taxon>Rhodocyclaceae</taxon>
        <taxon>Aromatoleum</taxon>
    </lineage>
</organism>
<dbReference type="Proteomes" id="UP000652074">
    <property type="component" value="Unassembled WGS sequence"/>
</dbReference>
<evidence type="ECO:0000313" key="3">
    <source>
        <dbReference type="Proteomes" id="UP000652074"/>
    </source>
</evidence>
<proteinExistence type="predicted"/>
<gene>
    <name evidence="2" type="ORF">GPA26_04215</name>
</gene>
<name>A0ABX1MIA9_9RHOO</name>
<keyword evidence="1" id="KW-1133">Transmembrane helix</keyword>
<dbReference type="RefSeq" id="WP_169205128.1">
    <property type="nucleotide sequence ID" value="NZ_CP059560.1"/>
</dbReference>
<evidence type="ECO:0000313" key="2">
    <source>
        <dbReference type="EMBL" id="NMF87683.1"/>
    </source>
</evidence>
<feature type="transmembrane region" description="Helical" evidence="1">
    <location>
        <begin position="6"/>
        <end position="23"/>
    </location>
</feature>
<accession>A0ABX1MIA9</accession>
<dbReference type="EMBL" id="WTVR01000006">
    <property type="protein sequence ID" value="NMF87683.1"/>
    <property type="molecule type" value="Genomic_DNA"/>
</dbReference>
<sequence>MVAVAPKAQIISAMIFLLVPVMINDARVCSGRSTGARAKASMANVTVVEKT</sequence>
<protein>
    <submittedName>
        <fullName evidence="2">Uncharacterized protein</fullName>
    </submittedName>
</protein>
<reference evidence="2 3" key="1">
    <citation type="submission" date="2019-12" db="EMBL/GenBank/DDBJ databases">
        <title>Comparative genomics gives insights into the taxonomy of the Azoarcus-Aromatoleum group and reveals separate origins of nif in the plant-associated Azoarcus and non-plant-associated Aromatoleum sub-groups.</title>
        <authorList>
            <person name="Lafos M."/>
            <person name="Maluk M."/>
            <person name="Batista M."/>
            <person name="Junghare M."/>
            <person name="Carmona M."/>
            <person name="Faoro H."/>
            <person name="Cruz L.M."/>
            <person name="Battistoni F."/>
            <person name="De Souza E."/>
            <person name="Pedrosa F."/>
            <person name="Chen W.-M."/>
            <person name="Poole P.S."/>
            <person name="Dixon R.A."/>
            <person name="James E.K."/>
        </authorList>
    </citation>
    <scope>NUCLEOTIDE SEQUENCE [LARGE SCALE GENOMIC DNA]</scope>
    <source>
        <strain evidence="2 3">ToN1</strain>
    </source>
</reference>
<keyword evidence="3" id="KW-1185">Reference proteome</keyword>
<keyword evidence="1" id="KW-0472">Membrane</keyword>
<evidence type="ECO:0000256" key="1">
    <source>
        <dbReference type="SAM" id="Phobius"/>
    </source>
</evidence>
<comment type="caution">
    <text evidence="2">The sequence shown here is derived from an EMBL/GenBank/DDBJ whole genome shotgun (WGS) entry which is preliminary data.</text>
</comment>
<keyword evidence="1" id="KW-0812">Transmembrane</keyword>